<organism evidence="3 4">
    <name type="scientific">Dipteronia dyeriana</name>
    <dbReference type="NCBI Taxonomy" id="168575"/>
    <lineage>
        <taxon>Eukaryota</taxon>
        <taxon>Viridiplantae</taxon>
        <taxon>Streptophyta</taxon>
        <taxon>Embryophyta</taxon>
        <taxon>Tracheophyta</taxon>
        <taxon>Spermatophyta</taxon>
        <taxon>Magnoliopsida</taxon>
        <taxon>eudicotyledons</taxon>
        <taxon>Gunneridae</taxon>
        <taxon>Pentapetalae</taxon>
        <taxon>rosids</taxon>
        <taxon>malvids</taxon>
        <taxon>Sapindales</taxon>
        <taxon>Sapindaceae</taxon>
        <taxon>Hippocastanoideae</taxon>
        <taxon>Acereae</taxon>
        <taxon>Dipteronia</taxon>
    </lineage>
</organism>
<evidence type="ECO:0000256" key="2">
    <source>
        <dbReference type="SAM" id="MobiDB-lite"/>
    </source>
</evidence>
<dbReference type="EMBL" id="JANJYI010000006">
    <property type="protein sequence ID" value="KAK2644374.1"/>
    <property type="molecule type" value="Genomic_DNA"/>
</dbReference>
<gene>
    <name evidence="3" type="ORF">Ddye_019569</name>
</gene>
<dbReference type="Proteomes" id="UP001280121">
    <property type="component" value="Unassembled WGS sequence"/>
</dbReference>
<evidence type="ECO:0000313" key="4">
    <source>
        <dbReference type="Proteomes" id="UP001280121"/>
    </source>
</evidence>
<evidence type="ECO:0000313" key="3">
    <source>
        <dbReference type="EMBL" id="KAK2644374.1"/>
    </source>
</evidence>
<protein>
    <submittedName>
        <fullName evidence="3">Uncharacterized protein</fullName>
    </submittedName>
</protein>
<feature type="coiled-coil region" evidence="1">
    <location>
        <begin position="1"/>
        <end position="35"/>
    </location>
</feature>
<keyword evidence="1" id="KW-0175">Coiled coil</keyword>
<accession>A0AAD9TZ44</accession>
<sequence>MDKLDEEKAHKKKSRANLEDELDEFRINTVEIRTRIGIQVYQRKKGPMPANRRTKGIIISDEGAAQTRAA</sequence>
<proteinExistence type="predicted"/>
<comment type="caution">
    <text evidence="3">The sequence shown here is derived from an EMBL/GenBank/DDBJ whole genome shotgun (WGS) entry which is preliminary data.</text>
</comment>
<name>A0AAD9TZ44_9ROSI</name>
<evidence type="ECO:0000256" key="1">
    <source>
        <dbReference type="SAM" id="Coils"/>
    </source>
</evidence>
<keyword evidence="4" id="KW-1185">Reference proteome</keyword>
<reference evidence="3" key="1">
    <citation type="journal article" date="2023" name="Plant J.">
        <title>Genome sequences and population genomics provide insights into the demographic history, inbreeding, and mutation load of two 'living fossil' tree species of Dipteronia.</title>
        <authorList>
            <person name="Feng Y."/>
            <person name="Comes H.P."/>
            <person name="Chen J."/>
            <person name="Zhu S."/>
            <person name="Lu R."/>
            <person name="Zhang X."/>
            <person name="Li P."/>
            <person name="Qiu J."/>
            <person name="Olsen K.M."/>
            <person name="Qiu Y."/>
        </authorList>
    </citation>
    <scope>NUCLEOTIDE SEQUENCE</scope>
    <source>
        <strain evidence="3">KIB01</strain>
    </source>
</reference>
<feature type="region of interest" description="Disordered" evidence="2">
    <location>
        <begin position="44"/>
        <end position="70"/>
    </location>
</feature>
<dbReference type="AlphaFoldDB" id="A0AAD9TZ44"/>